<gene>
    <name evidence="1" type="ORF">FDF74_08360</name>
</gene>
<protein>
    <submittedName>
        <fullName evidence="1">Uncharacterized protein</fullName>
    </submittedName>
</protein>
<dbReference type="RefSeq" id="WP_163249303.1">
    <property type="nucleotide sequence ID" value="NZ_SXDP01000006.1"/>
</dbReference>
<sequence length="153" mass="17725">MSIRLDINNLSNKIHTNTYNKESHKVNNSFKSVIDEVKKGPFPLYEKKAEDIDFKFLSNAPSNVKKAWNTTWNSLDSRGRMELIIGMIELKYMNHKYPNTPINNVKGYKDVISLFLDDMLDMNKSVSFGGDSGLRKNIIDTLMKFQHELSKYN</sequence>
<proteinExistence type="predicted"/>
<dbReference type="AlphaFoldDB" id="A0A6M0RC12"/>
<reference evidence="1 2" key="1">
    <citation type="submission" date="2019-04" db="EMBL/GenBank/DDBJ databases">
        <title>Genome sequencing of Clostridium botulinum Groups I-IV and Clostridium butyricum.</title>
        <authorList>
            <person name="Brunt J."/>
            <person name="Van Vliet A.H.M."/>
            <person name="Stringer S.C."/>
            <person name="Carter A.T."/>
            <person name="Peck M.W."/>
        </authorList>
    </citation>
    <scope>NUCLEOTIDE SEQUENCE [LARGE SCALE GENOMIC DNA]</scope>
    <source>
        <strain evidence="1 2">IFR 18/094</strain>
    </source>
</reference>
<evidence type="ECO:0000313" key="2">
    <source>
        <dbReference type="Proteomes" id="UP000473885"/>
    </source>
</evidence>
<comment type="caution">
    <text evidence="1">The sequence shown here is derived from an EMBL/GenBank/DDBJ whole genome shotgun (WGS) entry which is preliminary data.</text>
</comment>
<name>A0A6M0RC12_9CLOT</name>
<evidence type="ECO:0000313" key="1">
    <source>
        <dbReference type="EMBL" id="NEZ47220.1"/>
    </source>
</evidence>
<accession>A0A6M0RC12</accession>
<dbReference type="Proteomes" id="UP000473885">
    <property type="component" value="Unassembled WGS sequence"/>
</dbReference>
<keyword evidence="2" id="KW-1185">Reference proteome</keyword>
<organism evidence="1 2">
    <name type="scientific">Clostridium niameyense</name>
    <dbReference type="NCBI Taxonomy" id="1622073"/>
    <lineage>
        <taxon>Bacteria</taxon>
        <taxon>Bacillati</taxon>
        <taxon>Bacillota</taxon>
        <taxon>Clostridia</taxon>
        <taxon>Eubacteriales</taxon>
        <taxon>Clostridiaceae</taxon>
        <taxon>Clostridium</taxon>
    </lineage>
</organism>
<dbReference type="EMBL" id="SXDP01000006">
    <property type="protein sequence ID" value="NEZ47220.1"/>
    <property type="molecule type" value="Genomic_DNA"/>
</dbReference>